<dbReference type="EMBL" id="QBLH01001670">
    <property type="protein sequence ID" value="TGZ51407.1"/>
    <property type="molecule type" value="Genomic_DNA"/>
</dbReference>
<dbReference type="InterPro" id="IPR039353">
    <property type="entry name" value="TF_Adf1"/>
</dbReference>
<evidence type="ECO:0000256" key="1">
    <source>
        <dbReference type="SAM" id="MobiDB-lite"/>
    </source>
</evidence>
<evidence type="ECO:0000313" key="4">
    <source>
        <dbReference type="Proteomes" id="UP000310200"/>
    </source>
</evidence>
<dbReference type="GO" id="GO:0005667">
    <property type="term" value="C:transcription regulator complex"/>
    <property type="evidence" value="ECO:0007669"/>
    <property type="project" value="TreeGrafter"/>
</dbReference>
<dbReference type="PROSITE" id="PS51029">
    <property type="entry name" value="MADF"/>
    <property type="match status" value="1"/>
</dbReference>
<dbReference type="InterPro" id="IPR006578">
    <property type="entry name" value="MADF-dom"/>
</dbReference>
<gene>
    <name evidence="3" type="ORF">DBV15_12432</name>
</gene>
<protein>
    <recommendedName>
        <fullName evidence="2">MADF domain-containing protein</fullName>
    </recommendedName>
</protein>
<dbReference type="PANTHER" id="PTHR12243">
    <property type="entry name" value="MADF DOMAIN TRANSCRIPTION FACTOR"/>
    <property type="match status" value="1"/>
</dbReference>
<comment type="caution">
    <text evidence="3">The sequence shown here is derived from an EMBL/GenBank/DDBJ whole genome shotgun (WGS) entry which is preliminary data.</text>
</comment>
<dbReference type="SMART" id="SM00595">
    <property type="entry name" value="MADF"/>
    <property type="match status" value="1"/>
</dbReference>
<dbReference type="PANTHER" id="PTHR12243:SF67">
    <property type="entry name" value="COREPRESSOR OF PANGOLIN, ISOFORM A-RELATED"/>
    <property type="match status" value="1"/>
</dbReference>
<name>A0A4S2KTP9_9HYME</name>
<accession>A0A4S2KTP9</accession>
<feature type="non-terminal residue" evidence="3">
    <location>
        <position position="1"/>
    </location>
</feature>
<feature type="compositionally biased region" description="Basic and acidic residues" evidence="1">
    <location>
        <begin position="215"/>
        <end position="225"/>
    </location>
</feature>
<dbReference type="Pfam" id="PF10545">
    <property type="entry name" value="MADF_DNA_bdg"/>
    <property type="match status" value="1"/>
</dbReference>
<organism evidence="3 4">
    <name type="scientific">Temnothorax longispinosus</name>
    <dbReference type="NCBI Taxonomy" id="300112"/>
    <lineage>
        <taxon>Eukaryota</taxon>
        <taxon>Metazoa</taxon>
        <taxon>Ecdysozoa</taxon>
        <taxon>Arthropoda</taxon>
        <taxon>Hexapoda</taxon>
        <taxon>Insecta</taxon>
        <taxon>Pterygota</taxon>
        <taxon>Neoptera</taxon>
        <taxon>Endopterygota</taxon>
        <taxon>Hymenoptera</taxon>
        <taxon>Apocrita</taxon>
        <taxon>Aculeata</taxon>
        <taxon>Formicoidea</taxon>
        <taxon>Formicidae</taxon>
        <taxon>Myrmicinae</taxon>
        <taxon>Temnothorax</taxon>
    </lineage>
</organism>
<evidence type="ECO:0000259" key="2">
    <source>
        <dbReference type="PROSITE" id="PS51029"/>
    </source>
</evidence>
<proteinExistence type="predicted"/>
<feature type="domain" description="MADF" evidence="2">
    <location>
        <begin position="91"/>
        <end position="180"/>
    </location>
</feature>
<dbReference type="AlphaFoldDB" id="A0A4S2KTP9"/>
<sequence length="292" mass="33886">DDYRIVHTCGVCEEICDGDDFKNHPCLEGYNNYFIDENTLYFYPVLEDGVTIVRRSQINNEERIVAEPFQQGTTSRKRTPISRLNFDEEESLILEVQNRPPLWNFTLPLKDRSTQIKKQLWEEVAQTFNGKFSAETLKLKFKSLYDTFRKIISQASGSGRINKKKWFHYDSMTFLRDNCLLKNTMSNIENEVNERDCCTSSNSTNISNDSFIQKDNTRKRQRSDDDTSGAINRIAEAICQPNSLTLPPPPEQDDVDSFLLAIGHHLRQLPTLTRIKVIQQFLEIVYNELAKL</sequence>
<evidence type="ECO:0000313" key="3">
    <source>
        <dbReference type="EMBL" id="TGZ51407.1"/>
    </source>
</evidence>
<dbReference type="GO" id="GO:0005634">
    <property type="term" value="C:nucleus"/>
    <property type="evidence" value="ECO:0007669"/>
    <property type="project" value="TreeGrafter"/>
</dbReference>
<dbReference type="STRING" id="300112.A0A4S2KTP9"/>
<dbReference type="GO" id="GO:0006357">
    <property type="term" value="P:regulation of transcription by RNA polymerase II"/>
    <property type="evidence" value="ECO:0007669"/>
    <property type="project" value="TreeGrafter"/>
</dbReference>
<dbReference type="Proteomes" id="UP000310200">
    <property type="component" value="Unassembled WGS sequence"/>
</dbReference>
<reference evidence="3 4" key="1">
    <citation type="journal article" date="2019" name="Philos. Trans. R. Soc. Lond., B, Biol. Sci.">
        <title>Ant behaviour and brain gene expression of defending hosts depend on the ecological success of the intruding social parasite.</title>
        <authorList>
            <person name="Kaur R."/>
            <person name="Stoldt M."/>
            <person name="Jongepier E."/>
            <person name="Feldmeyer B."/>
            <person name="Menzel F."/>
            <person name="Bornberg-Bauer E."/>
            <person name="Foitzik S."/>
        </authorList>
    </citation>
    <scope>NUCLEOTIDE SEQUENCE [LARGE SCALE GENOMIC DNA]</scope>
    <source>
        <tissue evidence="3">Whole body</tissue>
    </source>
</reference>
<keyword evidence="4" id="KW-1185">Reference proteome</keyword>
<feature type="region of interest" description="Disordered" evidence="1">
    <location>
        <begin position="208"/>
        <end position="227"/>
    </location>
</feature>